<evidence type="ECO:0000256" key="1">
    <source>
        <dbReference type="SAM" id="MobiDB-lite"/>
    </source>
</evidence>
<feature type="region of interest" description="Disordered" evidence="1">
    <location>
        <begin position="100"/>
        <end position="123"/>
    </location>
</feature>
<dbReference type="Proteomes" id="UP000324800">
    <property type="component" value="Unassembled WGS sequence"/>
</dbReference>
<evidence type="ECO:0000313" key="2">
    <source>
        <dbReference type="EMBL" id="KAA6388396.1"/>
    </source>
</evidence>
<dbReference type="EMBL" id="SNRW01004001">
    <property type="protein sequence ID" value="KAA6388396.1"/>
    <property type="molecule type" value="Genomic_DNA"/>
</dbReference>
<feature type="compositionally biased region" description="Polar residues" evidence="1">
    <location>
        <begin position="113"/>
        <end position="123"/>
    </location>
</feature>
<feature type="compositionally biased region" description="Basic and acidic residues" evidence="1">
    <location>
        <begin position="100"/>
        <end position="109"/>
    </location>
</feature>
<comment type="caution">
    <text evidence="2">The sequence shown here is derived from an EMBL/GenBank/DDBJ whole genome shotgun (WGS) entry which is preliminary data.</text>
</comment>
<dbReference type="AlphaFoldDB" id="A0A5J4W1I6"/>
<gene>
    <name evidence="2" type="ORF">EZS28_016075</name>
</gene>
<proteinExistence type="predicted"/>
<organism evidence="2 3">
    <name type="scientific">Streblomastix strix</name>
    <dbReference type="NCBI Taxonomy" id="222440"/>
    <lineage>
        <taxon>Eukaryota</taxon>
        <taxon>Metamonada</taxon>
        <taxon>Preaxostyla</taxon>
        <taxon>Oxymonadida</taxon>
        <taxon>Streblomastigidae</taxon>
        <taxon>Streblomastix</taxon>
    </lineage>
</organism>
<protein>
    <submittedName>
        <fullName evidence="2">Uncharacterized protein</fullName>
    </submittedName>
</protein>
<accession>A0A5J4W1I6</accession>
<sequence length="123" mass="14348">MTEWQLINLSQQKRVVLDNIIDDAHVWSSQQVDQILEDNQDLDDDPDRMFTDKQLRVRAVLSQFIQQFRMKLPKANQQGKRNMIQKTAGDISEYISKQLDESQRDKSQEALKLNSQQQGGKDS</sequence>
<name>A0A5J4W1I6_9EUKA</name>
<reference evidence="2 3" key="1">
    <citation type="submission" date="2019-03" db="EMBL/GenBank/DDBJ databases">
        <title>Single cell metagenomics reveals metabolic interactions within the superorganism composed of flagellate Streblomastix strix and complex community of Bacteroidetes bacteria on its surface.</title>
        <authorList>
            <person name="Treitli S.C."/>
            <person name="Kolisko M."/>
            <person name="Husnik F."/>
            <person name="Keeling P."/>
            <person name="Hampl V."/>
        </authorList>
    </citation>
    <scope>NUCLEOTIDE SEQUENCE [LARGE SCALE GENOMIC DNA]</scope>
    <source>
        <strain evidence="2">ST1C</strain>
    </source>
</reference>
<evidence type="ECO:0000313" key="3">
    <source>
        <dbReference type="Proteomes" id="UP000324800"/>
    </source>
</evidence>